<feature type="non-terminal residue" evidence="1">
    <location>
        <position position="47"/>
    </location>
</feature>
<accession>A0AA46DZY1</accession>
<gene>
    <name evidence="1" type="ORF">EV215_0001</name>
</gene>
<evidence type="ECO:0000313" key="1">
    <source>
        <dbReference type="EMBL" id="TDT72217.1"/>
    </source>
</evidence>
<dbReference type="Gene3D" id="3.20.20.70">
    <property type="entry name" value="Aldolase class I"/>
    <property type="match status" value="1"/>
</dbReference>
<organism evidence="1 2">
    <name type="scientific">Hypnocyclicus thermotrophus</name>
    <dbReference type="NCBI Taxonomy" id="1627895"/>
    <lineage>
        <taxon>Bacteria</taxon>
        <taxon>Fusobacteriati</taxon>
        <taxon>Fusobacteriota</taxon>
        <taxon>Fusobacteriia</taxon>
        <taxon>Fusobacteriales</taxon>
        <taxon>Fusobacteriaceae</taxon>
        <taxon>Hypnocyclicus</taxon>
    </lineage>
</organism>
<sequence>MKKDVKVLDCTIRDGGLINNYHFSDEFVKKVYETCVKVGVDYFEIGK</sequence>
<dbReference type="SUPFAM" id="SSF51569">
    <property type="entry name" value="Aldolase"/>
    <property type="match status" value="1"/>
</dbReference>
<dbReference type="EMBL" id="SOBG01000001">
    <property type="protein sequence ID" value="TDT72217.1"/>
    <property type="molecule type" value="Genomic_DNA"/>
</dbReference>
<keyword evidence="2" id="KW-1185">Reference proteome</keyword>
<dbReference type="Proteomes" id="UP000294678">
    <property type="component" value="Unassembled WGS sequence"/>
</dbReference>
<evidence type="ECO:0000313" key="2">
    <source>
        <dbReference type="Proteomes" id="UP000294678"/>
    </source>
</evidence>
<reference evidence="1 2" key="1">
    <citation type="submission" date="2019-03" db="EMBL/GenBank/DDBJ databases">
        <title>Genomic Encyclopedia of Type Strains, Phase IV (KMG-IV): sequencing the most valuable type-strain genomes for metagenomic binning, comparative biology and taxonomic classification.</title>
        <authorList>
            <person name="Goeker M."/>
        </authorList>
    </citation>
    <scope>NUCLEOTIDE SEQUENCE [LARGE SCALE GENOMIC DNA]</scope>
    <source>
        <strain evidence="1 2">DSM 100055</strain>
    </source>
</reference>
<dbReference type="AlphaFoldDB" id="A0AA46DZY1"/>
<evidence type="ECO:0008006" key="3">
    <source>
        <dbReference type="Google" id="ProtNLM"/>
    </source>
</evidence>
<proteinExistence type="predicted"/>
<name>A0AA46DZY1_9FUSO</name>
<dbReference type="InterPro" id="IPR013785">
    <property type="entry name" value="Aldolase_TIM"/>
</dbReference>
<comment type="caution">
    <text evidence="1">The sequence shown here is derived from an EMBL/GenBank/DDBJ whole genome shotgun (WGS) entry which is preliminary data.</text>
</comment>
<protein>
    <recommendedName>
        <fullName evidence="3">HMGL-like protein</fullName>
    </recommendedName>
</protein>